<gene>
    <name evidence="2" type="ordered locus">Cgl2253</name>
</gene>
<dbReference type="HOGENOM" id="CLU_163214_0_0_11"/>
<protein>
    <submittedName>
        <fullName evidence="2">Uncharacterized protein</fullName>
    </submittedName>
</protein>
<feature type="region of interest" description="Disordered" evidence="1">
    <location>
        <begin position="102"/>
        <end position="124"/>
    </location>
</feature>
<dbReference type="AlphaFoldDB" id="Q8NNF1"/>
<dbReference type="KEGG" id="cgb:cg4003"/>
<dbReference type="PATRIC" id="fig|196627.13.peg.2184"/>
<accession>Q6M3I6</accession>
<reference evidence="3" key="1">
    <citation type="journal article" date="2003" name="Appl. Microbiol. Biotechnol.">
        <title>The Corynebacterium glutamicum genome: features and impacts on biotechnological processes.</title>
        <authorList>
            <person name="Ikeda M."/>
            <person name="Nakagawa S."/>
        </authorList>
    </citation>
    <scope>NUCLEOTIDE SEQUENCE [LARGE SCALE GENOMIC DNA]</scope>
    <source>
        <strain evidence="3">ATCC 13032 / DSM 20300 / BCRC 11384 / JCM 1318 / LMG 3730 / NCIMB 10025</strain>
    </source>
</reference>
<dbReference type="Proteomes" id="UP000000582">
    <property type="component" value="Chromosome"/>
</dbReference>
<name>Q8NNF1_CORGL</name>
<evidence type="ECO:0000313" key="3">
    <source>
        <dbReference type="Proteomes" id="UP000000582"/>
    </source>
</evidence>
<dbReference type="EMBL" id="BA000036">
    <property type="protein sequence ID" value="BAB99646.1"/>
    <property type="molecule type" value="Genomic_DNA"/>
</dbReference>
<keyword evidence="3" id="KW-1185">Reference proteome</keyword>
<dbReference type="KEGG" id="cgl:Cgl2253"/>
<organism evidence="2 3">
    <name type="scientific">Corynebacterium glutamicum (strain ATCC 13032 / DSM 20300 / JCM 1318 / BCRC 11384 / CCUG 27702 / LMG 3730 / NBRC 12168 / NCIMB 10025 / NRRL B-2784 / 534)</name>
    <dbReference type="NCBI Taxonomy" id="196627"/>
    <lineage>
        <taxon>Bacteria</taxon>
        <taxon>Bacillati</taxon>
        <taxon>Actinomycetota</taxon>
        <taxon>Actinomycetes</taxon>
        <taxon>Mycobacteriales</taxon>
        <taxon>Corynebacteriaceae</taxon>
        <taxon>Corynebacterium</taxon>
    </lineage>
</organism>
<evidence type="ECO:0000313" key="2">
    <source>
        <dbReference type="EMBL" id="BAB99646.1"/>
    </source>
</evidence>
<dbReference type="BioCyc" id="CORYNE:G18NG-11847-MONOMER"/>
<proteinExistence type="predicted"/>
<accession>Q8NNF1</accession>
<evidence type="ECO:0000256" key="1">
    <source>
        <dbReference type="SAM" id="MobiDB-lite"/>
    </source>
</evidence>
<feature type="compositionally biased region" description="Polar residues" evidence="1">
    <location>
        <begin position="115"/>
        <end position="124"/>
    </location>
</feature>
<sequence>MPNMQERAIHRTFGWSPSWRFLVPACALHLVVADGHPLEFHLVGQADIDLDALVAGASVVAAGQGRDRGNSRADYAEAAAVDIEVIGRSRVVHNAVAAAGAAAAKPAALPGSGHGSSSTRLDHQ</sequence>